<proteinExistence type="predicted"/>
<dbReference type="Pfam" id="PF00072">
    <property type="entry name" value="Response_reg"/>
    <property type="match status" value="1"/>
</dbReference>
<sequence length="134" mass="14811">MAEIDLKRLKVLLIDDEWFVRSTIRQILIQIGLNNIYEAGDVEAAIKETMRTQPHLVLCDIHMPGDDGLVYVAKLRKAPLPNVAAIPVVMLTSDSTEEAVTTAKNLHVDGYLVKPVSIASVKKAIERALKITLP</sequence>
<evidence type="ECO:0000256" key="1">
    <source>
        <dbReference type="ARBA" id="ARBA00022553"/>
    </source>
</evidence>
<feature type="domain" description="Response regulatory" evidence="3">
    <location>
        <begin position="10"/>
        <end position="129"/>
    </location>
</feature>
<dbReference type="EMBL" id="LWQT01000047">
    <property type="protein sequence ID" value="OAN51254.1"/>
    <property type="molecule type" value="Genomic_DNA"/>
</dbReference>
<keyword evidence="1 2" id="KW-0597">Phosphoprotein</keyword>
<evidence type="ECO:0000313" key="5">
    <source>
        <dbReference type="Proteomes" id="UP000078428"/>
    </source>
</evidence>
<protein>
    <recommendedName>
        <fullName evidence="3">Response regulatory domain-containing protein</fullName>
    </recommendedName>
</protein>
<feature type="modified residue" description="4-aspartylphosphate" evidence="2">
    <location>
        <position position="60"/>
    </location>
</feature>
<name>A0A178MSL8_9PROT</name>
<dbReference type="STRING" id="1285242.A6A04_16495"/>
<comment type="caution">
    <text evidence="4">The sequence shown here is derived from an EMBL/GenBank/DDBJ whole genome shotgun (WGS) entry which is preliminary data.</text>
</comment>
<dbReference type="SMART" id="SM00448">
    <property type="entry name" value="REC"/>
    <property type="match status" value="1"/>
</dbReference>
<dbReference type="AlphaFoldDB" id="A0A178MSL8"/>
<dbReference type="InterPro" id="IPR050595">
    <property type="entry name" value="Bact_response_regulator"/>
</dbReference>
<keyword evidence="5" id="KW-1185">Reference proteome</keyword>
<accession>A0A178MSL8</accession>
<evidence type="ECO:0000256" key="2">
    <source>
        <dbReference type="PROSITE-ProRule" id="PRU00169"/>
    </source>
</evidence>
<dbReference type="PANTHER" id="PTHR44591:SF3">
    <property type="entry name" value="RESPONSE REGULATORY DOMAIN-CONTAINING PROTEIN"/>
    <property type="match status" value="1"/>
</dbReference>
<dbReference type="InterPro" id="IPR011006">
    <property type="entry name" value="CheY-like_superfamily"/>
</dbReference>
<dbReference type="InterPro" id="IPR001789">
    <property type="entry name" value="Sig_transdc_resp-reg_receiver"/>
</dbReference>
<dbReference type="GO" id="GO:0000160">
    <property type="term" value="P:phosphorelay signal transduction system"/>
    <property type="evidence" value="ECO:0007669"/>
    <property type="project" value="InterPro"/>
</dbReference>
<dbReference type="PANTHER" id="PTHR44591">
    <property type="entry name" value="STRESS RESPONSE REGULATOR PROTEIN 1"/>
    <property type="match status" value="1"/>
</dbReference>
<reference evidence="4 5" key="1">
    <citation type="submission" date="2016-04" db="EMBL/GenBank/DDBJ databases">
        <title>Draft genome sequence of freshwater magnetotactic bacteria Magnetospirillum marisnigri SP-1 and Magnetospirillum moscoviense BB-1.</title>
        <authorList>
            <person name="Koziaeva V."/>
            <person name="Dziuba M.V."/>
            <person name="Ivanov T.M."/>
            <person name="Kuznetsov B."/>
            <person name="Grouzdev D.S."/>
        </authorList>
    </citation>
    <scope>NUCLEOTIDE SEQUENCE [LARGE SCALE GENOMIC DNA]</scope>
    <source>
        <strain evidence="4 5">SP-1</strain>
    </source>
</reference>
<dbReference type="RefSeq" id="WP_068491687.1">
    <property type="nucleotide sequence ID" value="NZ_LWQT01000047.1"/>
</dbReference>
<dbReference type="SUPFAM" id="SSF52172">
    <property type="entry name" value="CheY-like"/>
    <property type="match status" value="1"/>
</dbReference>
<evidence type="ECO:0000259" key="3">
    <source>
        <dbReference type="PROSITE" id="PS50110"/>
    </source>
</evidence>
<organism evidence="4 5">
    <name type="scientific">Paramagnetospirillum marisnigri</name>
    <dbReference type="NCBI Taxonomy" id="1285242"/>
    <lineage>
        <taxon>Bacteria</taxon>
        <taxon>Pseudomonadati</taxon>
        <taxon>Pseudomonadota</taxon>
        <taxon>Alphaproteobacteria</taxon>
        <taxon>Rhodospirillales</taxon>
        <taxon>Magnetospirillaceae</taxon>
        <taxon>Paramagnetospirillum</taxon>
    </lineage>
</organism>
<evidence type="ECO:0000313" key="4">
    <source>
        <dbReference type="EMBL" id="OAN51254.1"/>
    </source>
</evidence>
<dbReference type="Gene3D" id="3.40.50.2300">
    <property type="match status" value="1"/>
</dbReference>
<dbReference type="Proteomes" id="UP000078428">
    <property type="component" value="Unassembled WGS sequence"/>
</dbReference>
<dbReference type="PROSITE" id="PS50110">
    <property type="entry name" value="RESPONSE_REGULATORY"/>
    <property type="match status" value="1"/>
</dbReference>
<dbReference type="CDD" id="cd00156">
    <property type="entry name" value="REC"/>
    <property type="match status" value="1"/>
</dbReference>
<dbReference type="OrthoDB" id="9786548at2"/>
<gene>
    <name evidence="4" type="ORF">A6A04_16495</name>
</gene>